<keyword evidence="13" id="KW-1133">Transmembrane helix</keyword>
<protein>
    <recommendedName>
        <fullName evidence="7">Ribosome biogenesis protein SLX9</fullName>
        <ecNumber evidence="6">2.4.1.122</ecNumber>
    </recommendedName>
</protein>
<evidence type="ECO:0000256" key="6">
    <source>
        <dbReference type="ARBA" id="ARBA00012557"/>
    </source>
</evidence>
<reference evidence="18" key="1">
    <citation type="submission" date="2020-04" db="EMBL/GenBank/DDBJ databases">
        <title>Genome Assembly and Annotation of Botryosphaeria dothidea sdau 11-99, a Latent Pathogen of Apple Fruit Ring Rot in China.</title>
        <authorList>
            <person name="Yu C."/>
            <person name="Diao Y."/>
            <person name="Lu Q."/>
            <person name="Zhao J."/>
            <person name="Cui S."/>
            <person name="Peng C."/>
            <person name="He B."/>
            <person name="Liu H."/>
        </authorList>
    </citation>
    <scope>NUCLEOTIDE SEQUENCE [LARGE SCALE GENOMIC DNA]</scope>
    <source>
        <strain evidence="18">Sdau11-99</strain>
    </source>
</reference>
<sequence>MEQVEKGNRNTSVAHSNQTAANEKHVSGVPYLPCQDIPGAEDILLVLKTGATEIYKKLPAHFLTTFRCAGDVLLLSDYDQDIGAYHVYDILADVSPEIVDQHPDFDLYREQRQWGKEFQEELKLPGGWALDKWKFLPMVRKAYEEYPDKRWYLFMEADTYMVWTNLLTWLGRLEHKQPLYLGGRSFVGQIPFAHGGSGFVISQTALKKLYEVEPVHGKAWQSMVPNMCCGDAVLANALLDVDVPLTPSQPGIQGEPPSTMHWTADKWCTVALSWHHVTSAELDALWQFEQEWLKERGLYTPIFFSDYFDHFVEPYLQPTMLDWNNLSEEWIYSGEQEVADEFTAAGSDAPTKGKRTSLRAKASKPVAGSNVNFSDDAAASGPAVDTPFSSFRLTKKDKREMKHSLLMSKVTKSAATKKRRRPSKKLITTLESLADALPDTDDDGAEADGEDGAVEDGQAKIKHKSLKSRPGALKKKEKLERMERDRFEKNLALMAAGSSQAPKELQHEDTEMGNAAPAAPMANRWTALRSFIESTMEKKKEFASG</sequence>
<dbReference type="GO" id="GO:0016020">
    <property type="term" value="C:membrane"/>
    <property type="evidence" value="ECO:0007669"/>
    <property type="project" value="UniProtKB-SubCell"/>
</dbReference>
<dbReference type="GO" id="GO:0005730">
    <property type="term" value="C:nucleolus"/>
    <property type="evidence" value="ECO:0007669"/>
    <property type="project" value="UniProtKB-SubCell"/>
</dbReference>
<name>A0A8H4N3V5_9PEZI</name>
<evidence type="ECO:0000256" key="12">
    <source>
        <dbReference type="ARBA" id="ARBA00022968"/>
    </source>
</evidence>
<evidence type="ECO:0000256" key="10">
    <source>
        <dbReference type="ARBA" id="ARBA00022692"/>
    </source>
</evidence>
<dbReference type="Pfam" id="PF15341">
    <property type="entry name" value="SLX9"/>
    <property type="match status" value="1"/>
</dbReference>
<feature type="domain" description="Fringe-like glycosyltransferase" evidence="17">
    <location>
        <begin position="148"/>
        <end position="211"/>
    </location>
</feature>
<keyword evidence="9" id="KW-0808">Transferase</keyword>
<evidence type="ECO:0000313" key="18">
    <source>
        <dbReference type="EMBL" id="KAF4302112.1"/>
    </source>
</evidence>
<evidence type="ECO:0000256" key="7">
    <source>
        <dbReference type="ARBA" id="ARBA00021321"/>
    </source>
</evidence>
<keyword evidence="15" id="KW-0539">Nucleus</keyword>
<organism evidence="18 19">
    <name type="scientific">Botryosphaeria dothidea</name>
    <dbReference type="NCBI Taxonomy" id="55169"/>
    <lineage>
        <taxon>Eukaryota</taxon>
        <taxon>Fungi</taxon>
        <taxon>Dikarya</taxon>
        <taxon>Ascomycota</taxon>
        <taxon>Pezizomycotina</taxon>
        <taxon>Dothideomycetes</taxon>
        <taxon>Dothideomycetes incertae sedis</taxon>
        <taxon>Botryosphaeriales</taxon>
        <taxon>Botryosphaeriaceae</taxon>
        <taxon>Botryosphaeria</taxon>
    </lineage>
</organism>
<evidence type="ECO:0000256" key="11">
    <source>
        <dbReference type="ARBA" id="ARBA00022741"/>
    </source>
</evidence>
<dbReference type="EMBL" id="WWBZ02000073">
    <property type="protein sequence ID" value="KAF4302112.1"/>
    <property type="molecule type" value="Genomic_DNA"/>
</dbReference>
<evidence type="ECO:0000256" key="9">
    <source>
        <dbReference type="ARBA" id="ARBA00022679"/>
    </source>
</evidence>
<comment type="similarity">
    <text evidence="5">Belongs to the SLX9 family.</text>
</comment>
<dbReference type="GO" id="GO:0000166">
    <property type="term" value="F:nucleotide binding"/>
    <property type="evidence" value="ECO:0007669"/>
    <property type="project" value="UniProtKB-KW"/>
</dbReference>
<proteinExistence type="inferred from homology"/>
<keyword evidence="11" id="KW-0547">Nucleotide-binding</keyword>
<feature type="compositionally biased region" description="Basic residues" evidence="16">
    <location>
        <begin position="460"/>
        <end position="476"/>
    </location>
</feature>
<comment type="pathway">
    <text evidence="3">Protein modification; protein glycosylation.</text>
</comment>
<keyword evidence="8" id="KW-0328">Glycosyltransferase</keyword>
<accession>A0A8H4N3V5</accession>
<feature type="region of interest" description="Disordered" evidence="16">
    <location>
        <begin position="1"/>
        <end position="24"/>
    </location>
</feature>
<keyword evidence="10" id="KW-0812">Transmembrane</keyword>
<dbReference type="EC" id="2.4.1.122" evidence="6"/>
<evidence type="ECO:0000256" key="8">
    <source>
        <dbReference type="ARBA" id="ARBA00022676"/>
    </source>
</evidence>
<dbReference type="OrthoDB" id="414175at2759"/>
<dbReference type="PANTHER" id="PTHR23033:SF47">
    <property type="entry name" value="APPLE DOMAIN-CONTAINING PROTEIN-RELATED"/>
    <property type="match status" value="1"/>
</dbReference>
<comment type="similarity">
    <text evidence="4">Belongs to the glycosyltransferase 31 family. Beta3-Gal-T subfamily.</text>
</comment>
<evidence type="ECO:0000313" key="19">
    <source>
        <dbReference type="Proteomes" id="UP000572817"/>
    </source>
</evidence>
<evidence type="ECO:0000256" key="14">
    <source>
        <dbReference type="ARBA" id="ARBA00023136"/>
    </source>
</evidence>
<evidence type="ECO:0000256" key="1">
    <source>
        <dbReference type="ARBA" id="ARBA00004604"/>
    </source>
</evidence>
<evidence type="ECO:0000256" key="5">
    <source>
        <dbReference type="ARBA" id="ARBA00011022"/>
    </source>
</evidence>
<dbReference type="InterPro" id="IPR026050">
    <property type="entry name" value="C1GALT1/C1GALT1_chp1"/>
</dbReference>
<dbReference type="InterPro" id="IPR003378">
    <property type="entry name" value="Fringe-like_glycosylTrfase"/>
</dbReference>
<dbReference type="InterPro" id="IPR028160">
    <property type="entry name" value="Slx9-like"/>
</dbReference>
<comment type="caution">
    <text evidence="18">The sequence shown here is derived from an EMBL/GenBank/DDBJ whole genome shotgun (WGS) entry which is preliminary data.</text>
</comment>
<dbReference type="Gene3D" id="3.90.550.50">
    <property type="match status" value="1"/>
</dbReference>
<evidence type="ECO:0000256" key="16">
    <source>
        <dbReference type="SAM" id="MobiDB-lite"/>
    </source>
</evidence>
<evidence type="ECO:0000256" key="4">
    <source>
        <dbReference type="ARBA" id="ARBA00006462"/>
    </source>
</evidence>
<feature type="region of interest" description="Disordered" evidence="16">
    <location>
        <begin position="497"/>
        <end position="521"/>
    </location>
</feature>
<dbReference type="GO" id="GO:0030686">
    <property type="term" value="C:90S preribosome"/>
    <property type="evidence" value="ECO:0007669"/>
    <property type="project" value="InterPro"/>
</dbReference>
<feature type="compositionally biased region" description="Polar residues" evidence="16">
    <location>
        <begin position="9"/>
        <end position="21"/>
    </location>
</feature>
<dbReference type="Pfam" id="PF02434">
    <property type="entry name" value="Fringe"/>
    <property type="match status" value="1"/>
</dbReference>
<evidence type="ECO:0000256" key="13">
    <source>
        <dbReference type="ARBA" id="ARBA00022989"/>
    </source>
</evidence>
<dbReference type="Proteomes" id="UP000572817">
    <property type="component" value="Unassembled WGS sequence"/>
</dbReference>
<evidence type="ECO:0000259" key="17">
    <source>
        <dbReference type="Pfam" id="PF02434"/>
    </source>
</evidence>
<evidence type="ECO:0000256" key="15">
    <source>
        <dbReference type="ARBA" id="ARBA00023242"/>
    </source>
</evidence>
<feature type="region of interest" description="Disordered" evidence="16">
    <location>
        <begin position="431"/>
        <end position="480"/>
    </location>
</feature>
<keyword evidence="14" id="KW-0472">Membrane</keyword>
<dbReference type="GO" id="GO:0000462">
    <property type="term" value="P:maturation of SSU-rRNA from tricistronic rRNA transcript (SSU-rRNA, 5.8S rRNA, LSU-rRNA)"/>
    <property type="evidence" value="ECO:0007669"/>
    <property type="project" value="InterPro"/>
</dbReference>
<comment type="subcellular location">
    <subcellularLocation>
        <location evidence="2">Membrane</location>
        <topology evidence="2">Single-pass type II membrane protein</topology>
    </subcellularLocation>
    <subcellularLocation>
        <location evidence="1">Nucleus</location>
        <location evidence="1">Nucleolus</location>
    </subcellularLocation>
</comment>
<keyword evidence="19" id="KW-1185">Reference proteome</keyword>
<evidence type="ECO:0000256" key="3">
    <source>
        <dbReference type="ARBA" id="ARBA00004922"/>
    </source>
</evidence>
<dbReference type="AlphaFoldDB" id="A0A8H4N3V5"/>
<keyword evidence="12" id="KW-0735">Signal-anchor</keyword>
<gene>
    <name evidence="18" type="ORF">GTA08_BOTSDO09855</name>
</gene>
<dbReference type="GO" id="GO:0016263">
    <property type="term" value="F:glycoprotein-N-acetylgalactosamine 3-beta-galactosyltransferase activity"/>
    <property type="evidence" value="ECO:0007669"/>
    <property type="project" value="UniProtKB-EC"/>
</dbReference>
<dbReference type="GO" id="GO:0030688">
    <property type="term" value="C:preribosome, small subunit precursor"/>
    <property type="evidence" value="ECO:0007669"/>
    <property type="project" value="InterPro"/>
</dbReference>
<evidence type="ECO:0000256" key="2">
    <source>
        <dbReference type="ARBA" id="ARBA00004606"/>
    </source>
</evidence>
<dbReference type="PANTHER" id="PTHR23033">
    <property type="entry name" value="BETA1,3-GALACTOSYLTRANSFERASE"/>
    <property type="match status" value="1"/>
</dbReference>
<feature type="compositionally biased region" description="Low complexity" evidence="16">
    <location>
        <begin position="512"/>
        <end position="521"/>
    </location>
</feature>
<feature type="compositionally biased region" description="Acidic residues" evidence="16">
    <location>
        <begin position="438"/>
        <end position="454"/>
    </location>
</feature>